<dbReference type="GO" id="GO:0005524">
    <property type="term" value="F:ATP binding"/>
    <property type="evidence" value="ECO:0007669"/>
    <property type="project" value="UniProtKB-KW"/>
</dbReference>
<keyword evidence="1" id="KW-0547">Nucleotide-binding</keyword>
<evidence type="ECO:0000313" key="5">
    <source>
        <dbReference type="Proteomes" id="UP000612282"/>
    </source>
</evidence>
<dbReference type="Proteomes" id="UP000612282">
    <property type="component" value="Unassembled WGS sequence"/>
</dbReference>
<dbReference type="InterPro" id="IPR003439">
    <property type="entry name" value="ABC_transporter-like_ATP-bd"/>
</dbReference>
<dbReference type="PROSITE" id="PS50893">
    <property type="entry name" value="ABC_TRANSPORTER_2"/>
    <property type="match status" value="1"/>
</dbReference>
<evidence type="ECO:0000259" key="3">
    <source>
        <dbReference type="PROSITE" id="PS50893"/>
    </source>
</evidence>
<sequence>MNLEAQEVAVRVTGRSLLTGVNLTALPATLVGLLGPNGSGKSTLLRVLAGLRRPDQGRVLLDGADRAAVPRRALARRVAIVTQHVPSDVDMTVLDVLLLARIPHRSRLAPVSVVDTAMAGEALVRAGLPGFGGRRWNGLSGGERQRVDIARALLQQPDLLLLDEPTNHLDIRHRLDLFHRLRSCGATVVAALHDLELAAAFCDRVIVLQHGSVVADGPPARALTPDLIRRVYEVDADVTARPDGRADVRIRT</sequence>
<dbReference type="SUPFAM" id="SSF52540">
    <property type="entry name" value="P-loop containing nucleoside triphosphate hydrolases"/>
    <property type="match status" value="1"/>
</dbReference>
<comment type="caution">
    <text evidence="4">The sequence shown here is derived from an EMBL/GenBank/DDBJ whole genome shotgun (WGS) entry which is preliminary data.</text>
</comment>
<dbReference type="PANTHER" id="PTHR42794:SF2">
    <property type="entry name" value="ABC TRANSPORTER ATP-BINDING PROTEIN"/>
    <property type="match status" value="1"/>
</dbReference>
<dbReference type="PROSITE" id="PS00211">
    <property type="entry name" value="ABC_TRANSPORTER_1"/>
    <property type="match status" value="1"/>
</dbReference>
<name>A0ABQ3XRD9_9ACTN</name>
<dbReference type="Pfam" id="PF00005">
    <property type="entry name" value="ABC_tran"/>
    <property type="match status" value="1"/>
</dbReference>
<dbReference type="InterPro" id="IPR027417">
    <property type="entry name" value="P-loop_NTPase"/>
</dbReference>
<keyword evidence="2 4" id="KW-0067">ATP-binding</keyword>
<dbReference type="InterPro" id="IPR017871">
    <property type="entry name" value="ABC_transporter-like_CS"/>
</dbReference>
<keyword evidence="5" id="KW-1185">Reference proteome</keyword>
<feature type="domain" description="ABC transporter" evidence="3">
    <location>
        <begin position="3"/>
        <end position="235"/>
    </location>
</feature>
<dbReference type="CDD" id="cd03214">
    <property type="entry name" value="ABC_Iron-Siderophores_B12_Hemin"/>
    <property type="match status" value="1"/>
</dbReference>
<organism evidence="4 5">
    <name type="scientific">Actinoplanes couchii</name>
    <dbReference type="NCBI Taxonomy" id="403638"/>
    <lineage>
        <taxon>Bacteria</taxon>
        <taxon>Bacillati</taxon>
        <taxon>Actinomycetota</taxon>
        <taxon>Actinomycetes</taxon>
        <taxon>Micromonosporales</taxon>
        <taxon>Micromonosporaceae</taxon>
        <taxon>Actinoplanes</taxon>
    </lineage>
</organism>
<proteinExistence type="predicted"/>
<dbReference type="Gene3D" id="3.40.50.300">
    <property type="entry name" value="P-loop containing nucleotide triphosphate hydrolases"/>
    <property type="match status" value="1"/>
</dbReference>
<accession>A0ABQ3XRD9</accession>
<dbReference type="PANTHER" id="PTHR42794">
    <property type="entry name" value="HEMIN IMPORT ATP-BINDING PROTEIN HMUV"/>
    <property type="match status" value="1"/>
</dbReference>
<evidence type="ECO:0000313" key="4">
    <source>
        <dbReference type="EMBL" id="GID61040.1"/>
    </source>
</evidence>
<dbReference type="SMART" id="SM00382">
    <property type="entry name" value="AAA"/>
    <property type="match status" value="1"/>
</dbReference>
<gene>
    <name evidence="4" type="ORF">Aco03nite_094440</name>
</gene>
<dbReference type="RefSeq" id="WP_203808622.1">
    <property type="nucleotide sequence ID" value="NZ_BAAAQE010000094.1"/>
</dbReference>
<protein>
    <submittedName>
        <fullName evidence="4">ABC transporter ATP-binding protein</fullName>
    </submittedName>
</protein>
<dbReference type="InterPro" id="IPR003593">
    <property type="entry name" value="AAA+_ATPase"/>
</dbReference>
<dbReference type="EMBL" id="BOMG01000118">
    <property type="protein sequence ID" value="GID61040.1"/>
    <property type="molecule type" value="Genomic_DNA"/>
</dbReference>
<evidence type="ECO:0000256" key="2">
    <source>
        <dbReference type="ARBA" id="ARBA00022840"/>
    </source>
</evidence>
<reference evidence="4 5" key="1">
    <citation type="submission" date="2021-01" db="EMBL/GenBank/DDBJ databases">
        <title>Whole genome shotgun sequence of Actinoplanes couchii NBRC 106145.</title>
        <authorList>
            <person name="Komaki H."/>
            <person name="Tamura T."/>
        </authorList>
    </citation>
    <scope>NUCLEOTIDE SEQUENCE [LARGE SCALE GENOMIC DNA]</scope>
    <source>
        <strain evidence="4 5">NBRC 106145</strain>
    </source>
</reference>
<evidence type="ECO:0000256" key="1">
    <source>
        <dbReference type="ARBA" id="ARBA00022741"/>
    </source>
</evidence>